<comment type="caution">
    <text evidence="2">The sequence shown here is derived from an EMBL/GenBank/DDBJ whole genome shotgun (WGS) entry which is preliminary data.</text>
</comment>
<feature type="domain" description="Transglutaminase-like" evidence="1">
    <location>
        <begin position="306"/>
        <end position="362"/>
    </location>
</feature>
<reference evidence="2 3" key="1">
    <citation type="submission" date="2021-01" db="EMBL/GenBank/DDBJ databases">
        <title>Isolation and description of Catonella massiliensis sp. nov., a novel Catonella species, isolated from a stable periodontitis subject.</title>
        <authorList>
            <person name="Antezack A."/>
            <person name="Boxberger M."/>
            <person name="La Scola B."/>
            <person name="Monnet-Corti V."/>
        </authorList>
    </citation>
    <scope>NUCLEOTIDE SEQUENCE [LARGE SCALE GENOMIC DNA]</scope>
    <source>
        <strain evidence="2 3">Marseille-Q4567</strain>
    </source>
</reference>
<dbReference type="Pfam" id="PF01841">
    <property type="entry name" value="Transglut_core"/>
    <property type="match status" value="1"/>
</dbReference>
<sequence>MKRISFIFSFVLILCITSGVYTKVNSVNAGTSRIVTVAVKKSKNVKQKQKIINTKKQLINSIIKHVINLDKDIRLKISKKAVKNNDNEFKKIFDRLSESVEYNEIMSHTKGYKTSTHDNGGKYYYFTLKPDYKINKAEAKTILANIQPIIKTKEELIKSIVAHTENLDEEFSINVDNRVLSYNNQKEYNALWDELYAIPEINDIVHYSKGDDSDFIQYKNYFKWKTKIKYDITRKEVADLNNFVQSWVAENIKPEMTEEEKARAINDFMVKEYRYTYGEKKLSSTDTLSCPGGNLGRYSVYTSFALLYGKGGVCDAKAKMFYRLAKAAGLDVIYITGNVDDGLHAWNLVKIDGNWYHLDNTWNRGQYDGSGEYDYFETRAYYLKGDATMSRDHSWDRTKYPAANADYPLGPEQALHYDTENSYDSFSLKKAS</sequence>
<protein>
    <submittedName>
        <fullName evidence="2">Transglutaminase domain-containing protein</fullName>
    </submittedName>
</protein>
<dbReference type="InterPro" id="IPR038765">
    <property type="entry name" value="Papain-like_cys_pep_sf"/>
</dbReference>
<name>A0ABS1J494_9FIRM</name>
<evidence type="ECO:0000259" key="1">
    <source>
        <dbReference type="SMART" id="SM00460"/>
    </source>
</evidence>
<dbReference type="RefSeq" id="WP_208430262.1">
    <property type="nucleotide sequence ID" value="NZ_JAEPRJ010000001.1"/>
</dbReference>
<accession>A0ABS1J494</accession>
<organism evidence="2 3">
    <name type="scientific">Catonella massiliensis</name>
    <dbReference type="NCBI Taxonomy" id="2799636"/>
    <lineage>
        <taxon>Bacteria</taxon>
        <taxon>Bacillati</taxon>
        <taxon>Bacillota</taxon>
        <taxon>Clostridia</taxon>
        <taxon>Lachnospirales</taxon>
        <taxon>Lachnospiraceae</taxon>
        <taxon>Catonella</taxon>
    </lineage>
</organism>
<dbReference type="SUPFAM" id="SSF54001">
    <property type="entry name" value="Cysteine proteinases"/>
    <property type="match status" value="1"/>
</dbReference>
<dbReference type="SMART" id="SM00460">
    <property type="entry name" value="TGc"/>
    <property type="match status" value="1"/>
</dbReference>
<proteinExistence type="predicted"/>
<keyword evidence="3" id="KW-1185">Reference proteome</keyword>
<dbReference type="Proteomes" id="UP000604730">
    <property type="component" value="Unassembled WGS sequence"/>
</dbReference>
<dbReference type="EMBL" id="JAEPRJ010000001">
    <property type="protein sequence ID" value="MBK5898870.1"/>
    <property type="molecule type" value="Genomic_DNA"/>
</dbReference>
<dbReference type="Gene3D" id="3.10.620.30">
    <property type="match status" value="1"/>
</dbReference>
<gene>
    <name evidence="2" type="ORF">JJN12_13985</name>
</gene>
<evidence type="ECO:0000313" key="3">
    <source>
        <dbReference type="Proteomes" id="UP000604730"/>
    </source>
</evidence>
<evidence type="ECO:0000313" key="2">
    <source>
        <dbReference type="EMBL" id="MBK5898870.1"/>
    </source>
</evidence>
<dbReference type="InterPro" id="IPR002931">
    <property type="entry name" value="Transglutaminase-like"/>
</dbReference>